<name>A0AAD1IZF5_MYCMB</name>
<evidence type="ECO:0000313" key="1">
    <source>
        <dbReference type="EMBL" id="BBZ62492.1"/>
    </source>
</evidence>
<gene>
    <name evidence="1" type="ORF">MMON_37930</name>
</gene>
<proteinExistence type="predicted"/>
<dbReference type="EMBL" id="AP022617">
    <property type="protein sequence ID" value="BBZ62492.1"/>
    <property type="molecule type" value="Genomic_DNA"/>
</dbReference>
<dbReference type="Proteomes" id="UP000466039">
    <property type="component" value="Chromosome"/>
</dbReference>
<sequence length="64" mass="7057">MIKAWFVAPDFRNSPFRARDTGEATNWLTAKTAATHRHADTDGAFERAAAAVRIQVIRSRSALG</sequence>
<reference evidence="1 2" key="1">
    <citation type="journal article" date="2019" name="Emerg. Microbes Infect.">
        <title>Comprehensive subspecies identification of 175 nontuberculous mycobacteria species based on 7547 genomic profiles.</title>
        <authorList>
            <person name="Matsumoto Y."/>
            <person name="Kinjo T."/>
            <person name="Motooka D."/>
            <person name="Nabeya D."/>
            <person name="Jung N."/>
            <person name="Uechi K."/>
            <person name="Horii T."/>
            <person name="Iida T."/>
            <person name="Fujita J."/>
            <person name="Nakamura S."/>
        </authorList>
    </citation>
    <scope>NUCLEOTIDE SEQUENCE [LARGE SCALE GENOMIC DNA]</scope>
    <source>
        <strain evidence="1 2">JCM 15658</strain>
    </source>
</reference>
<protein>
    <submittedName>
        <fullName evidence="1">Uncharacterized protein</fullName>
    </submittedName>
</protein>
<keyword evidence="2" id="KW-1185">Reference proteome</keyword>
<organism evidence="1 2">
    <name type="scientific">Mycolicibacterium monacense</name>
    <name type="common">Mycobacterium monacense</name>
    <dbReference type="NCBI Taxonomy" id="85693"/>
    <lineage>
        <taxon>Bacteria</taxon>
        <taxon>Bacillati</taxon>
        <taxon>Actinomycetota</taxon>
        <taxon>Actinomycetes</taxon>
        <taxon>Mycobacteriales</taxon>
        <taxon>Mycobacteriaceae</taxon>
        <taxon>Mycolicibacterium</taxon>
    </lineage>
</organism>
<accession>A0AAD1IZF5</accession>
<dbReference type="AlphaFoldDB" id="A0AAD1IZF5"/>
<evidence type="ECO:0000313" key="2">
    <source>
        <dbReference type="Proteomes" id="UP000466039"/>
    </source>
</evidence>